<feature type="domain" description="DUF1400" evidence="1">
    <location>
        <begin position="46"/>
        <end position="171"/>
    </location>
</feature>
<gene>
    <name evidence="2" type="ORF">ENR15_21275</name>
</gene>
<dbReference type="Pfam" id="PF07176">
    <property type="entry name" value="DUF1400"/>
    <property type="match status" value="1"/>
</dbReference>
<dbReference type="AlphaFoldDB" id="A0A7C3VK62"/>
<name>A0A7C3VK62_9CYAN</name>
<reference evidence="2" key="1">
    <citation type="journal article" date="2020" name="mSystems">
        <title>Genome- and Community-Level Interaction Insights into Carbon Utilization and Element Cycling Functions of Hydrothermarchaeota in Hydrothermal Sediment.</title>
        <authorList>
            <person name="Zhou Z."/>
            <person name="Liu Y."/>
            <person name="Xu W."/>
            <person name="Pan J."/>
            <person name="Luo Z.H."/>
            <person name="Li M."/>
        </authorList>
    </citation>
    <scope>NUCLEOTIDE SEQUENCE [LARGE SCALE GENOMIC DNA]</scope>
    <source>
        <strain evidence="2">SpSt-374</strain>
    </source>
</reference>
<sequence length="205" mass="23042">MKLKIQNYLKLLANLRQRWIKFFAVALTVCVATTSLVVFQPSKAVAADTVVLTYFRQELPIPMAELESFANGGNPSRVIRFITGVANLDRDDFRTILTREVPANLKILDKSLNFILGELALYEIGQAIHTQTRLGNIEALRSSLVLSASDDGKLSMLEIFRKYPARRLYIDARRLNKAYGQVSFLVDGAEKAIMFVRESVADIIC</sequence>
<comment type="caution">
    <text evidence="2">The sequence shown here is derived from an EMBL/GenBank/DDBJ whole genome shotgun (WGS) entry which is preliminary data.</text>
</comment>
<organism evidence="2">
    <name type="scientific">Planktothricoides sp. SpSt-374</name>
    <dbReference type="NCBI Taxonomy" id="2282167"/>
    <lineage>
        <taxon>Bacteria</taxon>
        <taxon>Bacillati</taxon>
        <taxon>Cyanobacteriota</taxon>
        <taxon>Cyanophyceae</taxon>
        <taxon>Oscillatoriophycideae</taxon>
        <taxon>Oscillatoriales</taxon>
        <taxon>Oscillatoriaceae</taxon>
        <taxon>Planktothricoides</taxon>
    </lineage>
</organism>
<dbReference type="EMBL" id="DSPX01000213">
    <property type="protein sequence ID" value="HGG03099.1"/>
    <property type="molecule type" value="Genomic_DNA"/>
</dbReference>
<dbReference type="GO" id="GO:0016787">
    <property type="term" value="F:hydrolase activity"/>
    <property type="evidence" value="ECO:0007669"/>
    <property type="project" value="UniProtKB-KW"/>
</dbReference>
<protein>
    <submittedName>
        <fullName evidence="2">Alpha/beta hydrolase</fullName>
    </submittedName>
</protein>
<proteinExistence type="predicted"/>
<evidence type="ECO:0000313" key="2">
    <source>
        <dbReference type="EMBL" id="HGG03099.1"/>
    </source>
</evidence>
<dbReference type="InterPro" id="IPR010802">
    <property type="entry name" value="DUF1400"/>
</dbReference>
<keyword evidence="2" id="KW-0378">Hydrolase</keyword>
<accession>A0A7C3VK62</accession>
<evidence type="ECO:0000259" key="1">
    <source>
        <dbReference type="Pfam" id="PF07176"/>
    </source>
</evidence>